<protein>
    <recommendedName>
        <fullName evidence="8">Mis6-domain-containing protein</fullName>
    </recommendedName>
</protein>
<keyword evidence="4" id="KW-0158">Chromosome</keyword>
<dbReference type="PANTHER" id="PTHR48208:SF2">
    <property type="entry name" value="CENTROMERE PROTEIN I"/>
    <property type="match status" value="1"/>
</dbReference>
<organism evidence="7">
    <name type="scientific">Pseudogymnoascus destructans</name>
    <dbReference type="NCBI Taxonomy" id="655981"/>
    <lineage>
        <taxon>Eukaryota</taxon>
        <taxon>Fungi</taxon>
        <taxon>Dikarya</taxon>
        <taxon>Ascomycota</taxon>
        <taxon>Pezizomycotina</taxon>
        <taxon>Leotiomycetes</taxon>
        <taxon>Thelebolales</taxon>
        <taxon>Thelebolaceae</taxon>
        <taxon>Pseudogymnoascus</taxon>
    </lineage>
</organism>
<evidence type="ECO:0000256" key="2">
    <source>
        <dbReference type="ARBA" id="ARBA00004584"/>
    </source>
</evidence>
<accession>A0A177A3I4</accession>
<evidence type="ECO:0000256" key="4">
    <source>
        <dbReference type="ARBA" id="ARBA00022454"/>
    </source>
</evidence>
<dbReference type="AlphaFoldDB" id="A0A177A3I4"/>
<comment type="subcellular location">
    <subcellularLocation>
        <location evidence="2">Chromosome</location>
        <location evidence="2">Centromere</location>
    </subcellularLocation>
    <subcellularLocation>
        <location evidence="1">Nucleus</location>
    </subcellularLocation>
</comment>
<reference evidence="7" key="1">
    <citation type="submission" date="2016-03" db="EMBL/GenBank/DDBJ databases">
        <title>Updated assembly of Pseudogymnoascus destructans, the fungus causing white-nose syndrome of bats.</title>
        <authorList>
            <person name="Palmer J.M."/>
            <person name="Drees K.P."/>
            <person name="Foster J.T."/>
            <person name="Lindner D.L."/>
        </authorList>
    </citation>
    <scope>NUCLEOTIDE SEQUENCE [LARGE SCALE GENOMIC DNA]</scope>
    <source>
        <strain evidence="7">20631-21</strain>
    </source>
</reference>
<dbReference type="GO" id="GO:0034080">
    <property type="term" value="P:CENP-A containing chromatin assembly"/>
    <property type="evidence" value="ECO:0007669"/>
    <property type="project" value="TreeGrafter"/>
</dbReference>
<dbReference type="InterPro" id="IPR012485">
    <property type="entry name" value="CENP-I"/>
</dbReference>
<evidence type="ECO:0008006" key="8">
    <source>
        <dbReference type="Google" id="ProtNLM"/>
    </source>
</evidence>
<dbReference type="Proteomes" id="UP000077154">
    <property type="component" value="Unassembled WGS sequence"/>
</dbReference>
<dbReference type="EMBL" id="KV441407">
    <property type="protein sequence ID" value="OAF55821.2"/>
    <property type="molecule type" value="Genomic_DNA"/>
</dbReference>
<dbReference type="OrthoDB" id="6347512at2759"/>
<evidence type="ECO:0000256" key="1">
    <source>
        <dbReference type="ARBA" id="ARBA00004123"/>
    </source>
</evidence>
<dbReference type="GO" id="GO:0000939">
    <property type="term" value="C:inner kinetochore"/>
    <property type="evidence" value="ECO:0007669"/>
    <property type="project" value="TreeGrafter"/>
</dbReference>
<dbReference type="CDD" id="cd22647">
    <property type="entry name" value="CTF3_NTD_HEAT"/>
    <property type="match status" value="1"/>
</dbReference>
<keyword evidence="5" id="KW-0539">Nucleus</keyword>
<evidence type="ECO:0000256" key="6">
    <source>
        <dbReference type="ARBA" id="ARBA00023328"/>
    </source>
</evidence>
<proteinExistence type="inferred from homology"/>
<evidence type="ECO:0000313" key="7">
    <source>
        <dbReference type="EMBL" id="OAF55821.2"/>
    </source>
</evidence>
<evidence type="ECO:0000256" key="3">
    <source>
        <dbReference type="ARBA" id="ARBA00005470"/>
    </source>
</evidence>
<dbReference type="RefSeq" id="XP_024321120.1">
    <property type="nucleotide sequence ID" value="XM_024471414.1"/>
</dbReference>
<name>A0A177A3I4_9PEZI</name>
<comment type="similarity">
    <text evidence="3">Belongs to the CENP-I/CTF3 family.</text>
</comment>
<dbReference type="PANTHER" id="PTHR48208">
    <property type="entry name" value="CENTROMERE PROTEIN I"/>
    <property type="match status" value="1"/>
</dbReference>
<dbReference type="GO" id="GO:0000070">
    <property type="term" value="P:mitotic sister chromatid segregation"/>
    <property type="evidence" value="ECO:0007669"/>
    <property type="project" value="TreeGrafter"/>
</dbReference>
<dbReference type="GO" id="GO:0005634">
    <property type="term" value="C:nucleus"/>
    <property type="evidence" value="ECO:0007669"/>
    <property type="project" value="UniProtKB-SubCell"/>
</dbReference>
<sequence>MQSSPPPQDDRKTIGLLLTDLKHAAQIPAKQRAVKINGTVERVANKAFEDGLSEASLDELVDIVTLPNELDQASIANIIRNLYPAAQISDDTLVKVIGSLGHGQSRAAFPVQSLLLKWLVMVYDSMRSPKILSHAYSFLFNLLDTIAIRSPLCHLLSLITRRKHVRPFRIQSLLELARRSGSEPPLVGLIRVYKDYYPDVIVGQLTAGRSSVFTHPNPQWKARLAEIQEAYVQKTVDEQQSQRDTFRVVRRGINGVKRSRVSVIPEVHTSNAQETSVTLEEIENVSGFVGVLEKIELPNQLVAVMGDPLLQKLLQLKSTDAVRQRVDNWLMAFFKDQLEGGGSSESALLDMLGSILEYTRFTKDLPPACAKYLHSLLEDWNGLTGRPVVLDLLSYTPIAPFEELYLSTFQPLEWAILDDTPTSQIDLLTFYTSILRNWTSALLSSTPPAFTSTTISALTTHVNVLALTIVQTGHLQSTITHHSVLYFYEAMAGLLSQPSLQAHVRIITPPSALVYTLHFAPSLSTFSRLCTILALYKRAFETAMSKPIPARPDPAQGATPESYPKEYVNHFNGFLMDICNCLWRSRAFNTTDTNALGCLLPPLLLPKFTSYVSSLDTGLTLPLLFTLSYSPVLCNLSISYLRELEDKADQAEGGIKIRHAGPVTQKSLVTLGKDGGLQLSWADYRLGVLTYLERRGAKGVGELMYNTMKHLMAARETAAKG</sequence>
<gene>
    <name evidence="7" type="ORF">VC83_07850</name>
</gene>
<dbReference type="GeneID" id="36290894"/>
<keyword evidence="6" id="KW-0137">Centromere</keyword>
<dbReference type="Pfam" id="PF07778">
    <property type="entry name" value="CENP-I"/>
    <property type="match status" value="1"/>
</dbReference>
<dbReference type="eggNOG" id="ENOG502QU9H">
    <property type="taxonomic scope" value="Eukaryota"/>
</dbReference>
<dbReference type="VEuPathDB" id="FungiDB:GMDG_01007"/>
<evidence type="ECO:0000256" key="5">
    <source>
        <dbReference type="ARBA" id="ARBA00023242"/>
    </source>
</evidence>